<evidence type="ECO:0000313" key="3">
    <source>
        <dbReference type="EnsemblFungi" id="PTTG_30534-t43_1-p1"/>
    </source>
</evidence>
<feature type="region of interest" description="Disordered" evidence="1">
    <location>
        <begin position="1"/>
        <end position="24"/>
    </location>
</feature>
<dbReference type="STRING" id="630390.A0A180FYF1"/>
<reference evidence="2" key="2">
    <citation type="submission" date="2016-05" db="EMBL/GenBank/DDBJ databases">
        <title>Comparative analysis highlights variable genome content of wheat rusts and divergence of the mating loci.</title>
        <authorList>
            <person name="Cuomo C.A."/>
            <person name="Bakkeren G."/>
            <person name="Szabo L."/>
            <person name="Khalil H."/>
            <person name="Joly D."/>
            <person name="Goldberg J."/>
            <person name="Young S."/>
            <person name="Zeng Q."/>
            <person name="Fellers J."/>
        </authorList>
    </citation>
    <scope>NUCLEOTIDE SEQUENCE [LARGE SCALE GENOMIC DNA]</scope>
    <source>
        <strain evidence="2">1-1 BBBD Race 1</strain>
    </source>
</reference>
<organism evidence="2">
    <name type="scientific">Puccinia triticina (isolate 1-1 / race 1 (BBBD))</name>
    <name type="common">Brown leaf rust fungus</name>
    <dbReference type="NCBI Taxonomy" id="630390"/>
    <lineage>
        <taxon>Eukaryota</taxon>
        <taxon>Fungi</taxon>
        <taxon>Dikarya</taxon>
        <taxon>Basidiomycota</taxon>
        <taxon>Pucciniomycotina</taxon>
        <taxon>Pucciniomycetes</taxon>
        <taxon>Pucciniales</taxon>
        <taxon>Pucciniaceae</taxon>
        <taxon>Puccinia</taxon>
    </lineage>
</organism>
<reference evidence="2" key="1">
    <citation type="submission" date="2009-11" db="EMBL/GenBank/DDBJ databases">
        <authorList>
            <consortium name="The Broad Institute Genome Sequencing Platform"/>
            <person name="Ward D."/>
            <person name="Feldgarden M."/>
            <person name="Earl A."/>
            <person name="Young S.K."/>
            <person name="Zeng Q."/>
            <person name="Koehrsen M."/>
            <person name="Alvarado L."/>
            <person name="Berlin A."/>
            <person name="Bochicchio J."/>
            <person name="Borenstein D."/>
            <person name="Chapman S.B."/>
            <person name="Chen Z."/>
            <person name="Engels R."/>
            <person name="Freedman E."/>
            <person name="Gellesch M."/>
            <person name="Goldberg J."/>
            <person name="Griggs A."/>
            <person name="Gujja S."/>
            <person name="Heilman E."/>
            <person name="Heiman D."/>
            <person name="Hepburn T."/>
            <person name="Howarth C."/>
            <person name="Jen D."/>
            <person name="Larson L."/>
            <person name="Lewis B."/>
            <person name="Mehta T."/>
            <person name="Park D."/>
            <person name="Pearson M."/>
            <person name="Roberts A."/>
            <person name="Saif S."/>
            <person name="Shea T."/>
            <person name="Shenoy N."/>
            <person name="Sisk P."/>
            <person name="Stolte C."/>
            <person name="Sykes S."/>
            <person name="Thomson T."/>
            <person name="Walk T."/>
            <person name="White J."/>
            <person name="Yandava C."/>
            <person name="Izard J."/>
            <person name="Baranova O.V."/>
            <person name="Blanton J.M."/>
            <person name="Tanner A.C."/>
            <person name="Dewhirst F.E."/>
            <person name="Haas B."/>
            <person name="Nusbaum C."/>
            <person name="Birren B."/>
        </authorList>
    </citation>
    <scope>NUCLEOTIDE SEQUENCE [LARGE SCALE GENOMIC DNA]</scope>
    <source>
        <strain evidence="2">1-1 BBBD Race 1</strain>
    </source>
</reference>
<gene>
    <name evidence="2" type="ORF">PTTG_30534</name>
</gene>
<proteinExistence type="predicted"/>
<reference evidence="3" key="4">
    <citation type="submission" date="2025-05" db="UniProtKB">
        <authorList>
            <consortium name="EnsemblFungi"/>
        </authorList>
    </citation>
    <scope>IDENTIFICATION</scope>
    <source>
        <strain evidence="3">isolate 1-1 / race 1 (BBBD)</strain>
    </source>
</reference>
<dbReference type="OrthoDB" id="2517831at2759"/>
<reference evidence="3 4" key="3">
    <citation type="journal article" date="2017" name="G3 (Bethesda)">
        <title>Comparative analysis highlights variable genome content of wheat rusts and divergence of the mating loci.</title>
        <authorList>
            <person name="Cuomo C.A."/>
            <person name="Bakkeren G."/>
            <person name="Khalil H.B."/>
            <person name="Panwar V."/>
            <person name="Joly D."/>
            <person name="Linning R."/>
            <person name="Sakthikumar S."/>
            <person name="Song X."/>
            <person name="Adiconis X."/>
            <person name="Fan L."/>
            <person name="Goldberg J.M."/>
            <person name="Levin J.Z."/>
            <person name="Young S."/>
            <person name="Zeng Q."/>
            <person name="Anikster Y."/>
            <person name="Bruce M."/>
            <person name="Wang M."/>
            <person name="Yin C."/>
            <person name="McCallum B."/>
            <person name="Szabo L.J."/>
            <person name="Hulbert S."/>
            <person name="Chen X."/>
            <person name="Fellers J.P."/>
        </authorList>
    </citation>
    <scope>NUCLEOTIDE SEQUENCE</scope>
    <source>
        <strain evidence="4">Isolate 1-1 / race 1 (BBBD)</strain>
        <strain evidence="3">isolate 1-1 / race 1 (BBBD)</strain>
    </source>
</reference>
<dbReference type="Proteomes" id="UP000005240">
    <property type="component" value="Unassembled WGS sequence"/>
</dbReference>
<evidence type="ECO:0000313" key="2">
    <source>
        <dbReference type="EMBL" id="OAV85420.1"/>
    </source>
</evidence>
<dbReference type="EnsemblFungi" id="PTTG_30534-t43_1">
    <property type="protein sequence ID" value="PTTG_30534-t43_1-p1"/>
    <property type="gene ID" value="PTTG_30534"/>
</dbReference>
<dbReference type="EMBL" id="ADAS02004390">
    <property type="protein sequence ID" value="OAV85420.1"/>
    <property type="molecule type" value="Genomic_DNA"/>
</dbReference>
<evidence type="ECO:0000256" key="1">
    <source>
        <dbReference type="SAM" id="MobiDB-lite"/>
    </source>
</evidence>
<feature type="region of interest" description="Disordered" evidence="1">
    <location>
        <begin position="36"/>
        <end position="111"/>
    </location>
</feature>
<dbReference type="AlphaFoldDB" id="A0A180FYF1"/>
<accession>A0A180FYF1</accession>
<sequence length="369" mass="42013">MDPTKDRQSTSKSAATSNWHIDNLSHRARLEEDIALLQSNLDRMPPSPETTGAQGRQKGKATQNKPRDSVQADDRGPPPHMDPRLPNSPQIPKPRVTNNAPPPHHRQTRYDERDELLAKEIRDFEEAEFHLRQSKLVGHAIQTAKSQFRSVNTLKADGSNFGDWYRNMAEVARLNLKDTRFFFEVCTNSTYEKIGRAILIASIDQSLVAEMQALPTCFAMYSNLLAKFKTSSRAAQMNIYNKFRRFRIDPDRQNAGIASDLKDLYAEWTSINVAIGVDSFLGFVLQAAVMDSTADYKKAFELRVKQLVQDDKRGRCPSFESIMLALDICKDQHKHATELEAAPSPALQQLWRFHPAIRPTSMSLLFWQR</sequence>
<protein>
    <submittedName>
        <fullName evidence="2 3">Uncharacterized protein</fullName>
    </submittedName>
</protein>
<feature type="compositionally biased region" description="Basic and acidic residues" evidence="1">
    <location>
        <begin position="65"/>
        <end position="83"/>
    </location>
</feature>
<name>A0A180FYF1_PUCT1</name>
<keyword evidence="4" id="KW-1185">Reference proteome</keyword>
<evidence type="ECO:0000313" key="4">
    <source>
        <dbReference type="Proteomes" id="UP000005240"/>
    </source>
</evidence>
<feature type="compositionally biased region" description="Polar residues" evidence="1">
    <location>
        <begin position="10"/>
        <end position="20"/>
    </location>
</feature>
<feature type="compositionally biased region" description="Polar residues" evidence="1">
    <location>
        <begin position="49"/>
        <end position="64"/>
    </location>
</feature>
<dbReference type="VEuPathDB" id="FungiDB:PTTG_30534"/>